<dbReference type="Pfam" id="PF02321">
    <property type="entry name" value="OEP"/>
    <property type="match status" value="2"/>
</dbReference>
<comment type="similarity">
    <text evidence="1 2">Belongs to the outer membrane factor (OMF) (TC 1.B.17) family.</text>
</comment>
<evidence type="ECO:0000313" key="3">
    <source>
        <dbReference type="EMBL" id="CAB3790090.1"/>
    </source>
</evidence>
<evidence type="ECO:0000256" key="2">
    <source>
        <dbReference type="RuleBase" id="RU362097"/>
    </source>
</evidence>
<keyword evidence="2" id="KW-1134">Transmembrane beta strand</keyword>
<dbReference type="PANTHER" id="PTHR30203:SF33">
    <property type="entry name" value="BLR4455 PROTEIN"/>
    <property type="match status" value="1"/>
</dbReference>
<proteinExistence type="inferred from homology"/>
<comment type="subcellular location">
    <subcellularLocation>
        <location evidence="2">Cell membrane</location>
        <topology evidence="2">Lipid-anchor</topology>
    </subcellularLocation>
</comment>
<keyword evidence="2" id="KW-0732">Signal</keyword>
<evidence type="ECO:0000313" key="4">
    <source>
        <dbReference type="Proteomes" id="UP000494252"/>
    </source>
</evidence>
<reference evidence="3 4" key="1">
    <citation type="submission" date="2020-04" db="EMBL/GenBank/DDBJ databases">
        <authorList>
            <person name="De Canck E."/>
        </authorList>
    </citation>
    <scope>NUCLEOTIDE SEQUENCE [LARGE SCALE GENOMIC DNA]</scope>
    <source>
        <strain evidence="3 4">LMG 27177</strain>
    </source>
</reference>
<dbReference type="GO" id="GO:0005886">
    <property type="term" value="C:plasma membrane"/>
    <property type="evidence" value="ECO:0007669"/>
    <property type="project" value="UniProtKB-SubCell"/>
</dbReference>
<dbReference type="GO" id="GO:0015562">
    <property type="term" value="F:efflux transmembrane transporter activity"/>
    <property type="evidence" value="ECO:0007669"/>
    <property type="project" value="InterPro"/>
</dbReference>
<keyword evidence="2" id="KW-0564">Palmitate</keyword>
<keyword evidence="2" id="KW-0449">Lipoprotein</keyword>
<dbReference type="SUPFAM" id="SSF56954">
    <property type="entry name" value="Outer membrane efflux proteins (OEP)"/>
    <property type="match status" value="1"/>
</dbReference>
<keyword evidence="2" id="KW-0472">Membrane</keyword>
<dbReference type="InterPro" id="IPR003423">
    <property type="entry name" value="OMP_efflux"/>
</dbReference>
<keyword evidence="2" id="KW-0812">Transmembrane</keyword>
<sequence length="523" mass="54804">MQSDRISRARPLAPRALTIAITAALATLLAACAVGPDYKRPATEIPASFKEAAPGWKVAEPADQHDRGDWWTIYEDPQLNALIDKLNAANQTVAQFAATYRQARALVSEARSAYFPVIGASAGATRSGNGIASSGSSTTGSSRSGVGNSFNVQLDASWEPDLWGSVTRSVNAQKAGQQGAAADLANARLSAQATLAQTYFSLRALDSTQKLLDDTVAAYQRSLQLTQNQYAAGVAARSDVIQAQTQLQSAQAAAIDNGIQRAQDEHAIAVLIGVPASVFTLPPMPLTATPPAVPAQMPSALLERRPDIASAERKAAAANEQIGVAIAAFFPSLTVSATGGFENSVFSQLLTAPSRFWTVGPQLAATLFDAGLRKAQTEAARANYDADVASYRQTVLAAFQDVEDNLASLRILEQEIVVQRQAVDSARQALAIVTNEYKAGTVGFVNVLTAQTTAFTAEQKLESIAGQRMVSSVGLVKALGGGWEASQMNRETGDVAAPAPLQAASAVPVAQSGAAPQQQVQSR</sequence>
<dbReference type="PANTHER" id="PTHR30203">
    <property type="entry name" value="OUTER MEMBRANE CATION EFFLUX PROTEIN"/>
    <property type="match status" value="1"/>
</dbReference>
<protein>
    <submittedName>
        <fullName evidence="3">Outer membrane protein OprM</fullName>
    </submittedName>
</protein>
<dbReference type="InterPro" id="IPR010131">
    <property type="entry name" value="MdtP/NodT-like"/>
</dbReference>
<dbReference type="NCBIfam" id="TIGR01845">
    <property type="entry name" value="outer_NodT"/>
    <property type="match status" value="1"/>
</dbReference>
<evidence type="ECO:0000256" key="1">
    <source>
        <dbReference type="ARBA" id="ARBA00007613"/>
    </source>
</evidence>
<dbReference type="AlphaFoldDB" id="A0A6J5G0H2"/>
<name>A0A6J5G0H2_9BURK</name>
<dbReference type="Proteomes" id="UP000494252">
    <property type="component" value="Unassembled WGS sequence"/>
</dbReference>
<dbReference type="Gene3D" id="2.20.200.10">
    <property type="entry name" value="Outer membrane efflux proteins (OEP)"/>
    <property type="match status" value="1"/>
</dbReference>
<dbReference type="Gene3D" id="1.20.1600.10">
    <property type="entry name" value="Outer membrane efflux proteins (OEP)"/>
    <property type="match status" value="1"/>
</dbReference>
<accession>A0A6J5G0H2</accession>
<gene>
    <name evidence="3" type="primary">oprM_7</name>
    <name evidence="3" type="ORF">LMG27177_02744</name>
</gene>
<keyword evidence="4" id="KW-1185">Reference proteome</keyword>
<dbReference type="EMBL" id="CADIKI010000007">
    <property type="protein sequence ID" value="CAB3790090.1"/>
    <property type="molecule type" value="Genomic_DNA"/>
</dbReference>
<dbReference type="PROSITE" id="PS51257">
    <property type="entry name" value="PROKAR_LIPOPROTEIN"/>
    <property type="match status" value="1"/>
</dbReference>
<feature type="signal peptide" evidence="2">
    <location>
        <begin position="1"/>
        <end position="26"/>
    </location>
</feature>
<feature type="chain" id="PRO_5027142968" evidence="2">
    <location>
        <begin position="27"/>
        <end position="523"/>
    </location>
</feature>
<dbReference type="RefSeq" id="WP_175160319.1">
    <property type="nucleotide sequence ID" value="NZ_CADIKI010000007.1"/>
</dbReference>
<organism evidence="3 4">
    <name type="scientific">Paraburkholderia fynbosensis</name>
    <dbReference type="NCBI Taxonomy" id="1200993"/>
    <lineage>
        <taxon>Bacteria</taxon>
        <taxon>Pseudomonadati</taxon>
        <taxon>Pseudomonadota</taxon>
        <taxon>Betaproteobacteria</taxon>
        <taxon>Burkholderiales</taxon>
        <taxon>Burkholderiaceae</taxon>
        <taxon>Paraburkholderia</taxon>
    </lineage>
</organism>